<reference evidence="1 2" key="2">
    <citation type="submission" date="2014-10" db="EMBL/GenBank/DDBJ databases">
        <title>Comparative genomics of the Paenibacillus odorifer group.</title>
        <authorList>
            <person name="Tsai Y.-C."/>
            <person name="Martin N."/>
            <person name="Korlach J."/>
            <person name="Wiedmann M."/>
        </authorList>
    </citation>
    <scope>NUCLEOTIDE SEQUENCE [LARGE SCALE GENOMIC DNA]</scope>
    <source>
        <strain evidence="1 2">DSM 18334</strain>
    </source>
</reference>
<evidence type="ECO:0000313" key="2">
    <source>
        <dbReference type="Proteomes" id="UP000029734"/>
    </source>
</evidence>
<dbReference type="Proteomes" id="UP000029734">
    <property type="component" value="Unassembled WGS sequence"/>
</dbReference>
<organism evidence="1 2">
    <name type="scientific">Paenibacillus wynnii</name>
    <dbReference type="NCBI Taxonomy" id="268407"/>
    <lineage>
        <taxon>Bacteria</taxon>
        <taxon>Bacillati</taxon>
        <taxon>Bacillota</taxon>
        <taxon>Bacilli</taxon>
        <taxon>Bacillales</taxon>
        <taxon>Paenibacillaceae</taxon>
        <taxon>Paenibacillus</taxon>
    </lineage>
</organism>
<dbReference type="RefSeq" id="WP_036657295.1">
    <property type="nucleotide sequence ID" value="NZ_JQCR01000003.1"/>
</dbReference>
<dbReference type="InterPro" id="IPR036505">
    <property type="entry name" value="Amidase/PGRP_sf"/>
</dbReference>
<name>A0A098M8L3_9BACL</name>
<dbReference type="GO" id="GO:0009253">
    <property type="term" value="P:peptidoglycan catabolic process"/>
    <property type="evidence" value="ECO:0007669"/>
    <property type="project" value="InterPro"/>
</dbReference>
<dbReference type="EMBL" id="JQCR01000003">
    <property type="protein sequence ID" value="KGE17867.1"/>
    <property type="molecule type" value="Genomic_DNA"/>
</dbReference>
<dbReference type="STRING" id="268407.PWYN_25270"/>
<accession>A0A098M8L3</accession>
<comment type="caution">
    <text evidence="1">The sequence shown here is derived from an EMBL/GenBank/DDBJ whole genome shotgun (WGS) entry which is preliminary data.</text>
</comment>
<gene>
    <name evidence="1" type="ORF">PWYN_25270</name>
</gene>
<dbReference type="OrthoDB" id="2630778at2"/>
<dbReference type="SUPFAM" id="SSF55846">
    <property type="entry name" value="N-acetylmuramoyl-L-alanine amidase-like"/>
    <property type="match status" value="1"/>
</dbReference>
<sequence length="114" mass="12796">MPYKGFVMHHSHCSSINGKGFDFWVDPDGRIYAAPLLTDPDNIHICLEGNFTYHPSAESASSRKEQLFTAGKLILELAGRYQISPLIIEPHNDSCPGAFFPWNDLVIYPSDGYH</sequence>
<reference evidence="1 2" key="1">
    <citation type="submission" date="2014-08" db="EMBL/GenBank/DDBJ databases">
        <authorList>
            <person name="den Bakker H.C."/>
        </authorList>
    </citation>
    <scope>NUCLEOTIDE SEQUENCE [LARGE SCALE GENOMIC DNA]</scope>
    <source>
        <strain evidence="1 2">DSM 18334</strain>
    </source>
</reference>
<proteinExistence type="predicted"/>
<keyword evidence="2" id="KW-1185">Reference proteome</keyword>
<evidence type="ECO:0000313" key="1">
    <source>
        <dbReference type="EMBL" id="KGE17867.1"/>
    </source>
</evidence>
<dbReference type="GO" id="GO:0008745">
    <property type="term" value="F:N-acetylmuramoyl-L-alanine amidase activity"/>
    <property type="evidence" value="ECO:0007669"/>
    <property type="project" value="InterPro"/>
</dbReference>
<dbReference type="AlphaFoldDB" id="A0A098M8L3"/>
<protein>
    <submittedName>
        <fullName evidence="1">Uncharacterized protein</fullName>
    </submittedName>
</protein>
<dbReference type="eggNOG" id="ENOG50348E4">
    <property type="taxonomic scope" value="Bacteria"/>
</dbReference>